<accession>A0ABR7I8P5</accession>
<protein>
    <recommendedName>
        <fullName evidence="3">DUF3837 domain-containing protein</fullName>
    </recommendedName>
</protein>
<reference evidence="1 2" key="1">
    <citation type="submission" date="2020-08" db="EMBL/GenBank/DDBJ databases">
        <title>Genome public.</title>
        <authorList>
            <person name="Liu C."/>
            <person name="Sun Q."/>
        </authorList>
    </citation>
    <scope>NUCLEOTIDE SEQUENCE [LARGE SCALE GENOMIC DNA]</scope>
    <source>
        <strain evidence="1 2">BX0805</strain>
    </source>
</reference>
<proteinExistence type="predicted"/>
<gene>
    <name evidence="1" type="ORF">H8Z76_04425</name>
</gene>
<evidence type="ECO:0000313" key="2">
    <source>
        <dbReference type="Proteomes" id="UP000621540"/>
    </source>
</evidence>
<comment type="caution">
    <text evidence="1">The sequence shown here is derived from an EMBL/GenBank/DDBJ whole genome shotgun (WGS) entry which is preliminary data.</text>
</comment>
<dbReference type="Proteomes" id="UP000621540">
    <property type="component" value="Unassembled WGS sequence"/>
</dbReference>
<sequence>MIFKTMIPYLMPGQQRMFALMIKFMELQKTASLFNGKAPSMQVCSSTDPQERISQMLADIRGYCTPKEQENIDMALNMIQMLSTYEVLFN</sequence>
<evidence type="ECO:0000313" key="1">
    <source>
        <dbReference type="EMBL" id="MBC5753284.1"/>
    </source>
</evidence>
<dbReference type="EMBL" id="JACOQH010000002">
    <property type="protein sequence ID" value="MBC5753284.1"/>
    <property type="molecule type" value="Genomic_DNA"/>
</dbReference>
<keyword evidence="2" id="KW-1185">Reference proteome</keyword>
<organism evidence="1 2">
    <name type="scientific">Roseburia yibonii</name>
    <dbReference type="NCBI Taxonomy" id="2763063"/>
    <lineage>
        <taxon>Bacteria</taxon>
        <taxon>Bacillati</taxon>
        <taxon>Bacillota</taxon>
        <taxon>Clostridia</taxon>
        <taxon>Lachnospirales</taxon>
        <taxon>Lachnospiraceae</taxon>
        <taxon>Roseburia</taxon>
    </lineage>
</organism>
<dbReference type="RefSeq" id="WP_147618031.1">
    <property type="nucleotide sequence ID" value="NZ_JACOQH010000002.1"/>
</dbReference>
<name>A0ABR7I8P5_9FIRM</name>
<evidence type="ECO:0008006" key="3">
    <source>
        <dbReference type="Google" id="ProtNLM"/>
    </source>
</evidence>